<reference evidence="1" key="1">
    <citation type="submission" date="2020-11" db="EMBL/GenBank/DDBJ databases">
        <authorList>
            <consortium name="DOE Joint Genome Institute"/>
            <person name="Ahrendt S."/>
            <person name="Riley R."/>
            <person name="Andreopoulos W."/>
            <person name="Labutti K."/>
            <person name="Pangilinan J."/>
            <person name="Ruiz-Duenas F.J."/>
            <person name="Barrasa J.M."/>
            <person name="Sanchez-Garcia M."/>
            <person name="Camarero S."/>
            <person name="Miyauchi S."/>
            <person name="Serrano A."/>
            <person name="Linde D."/>
            <person name="Babiker R."/>
            <person name="Drula E."/>
            <person name="Ayuso-Fernandez I."/>
            <person name="Pacheco R."/>
            <person name="Padilla G."/>
            <person name="Ferreira P."/>
            <person name="Barriuso J."/>
            <person name="Kellner H."/>
            <person name="Castanera R."/>
            <person name="Alfaro M."/>
            <person name="Ramirez L."/>
            <person name="Pisabarro A.G."/>
            <person name="Kuo A."/>
            <person name="Tritt A."/>
            <person name="Lipzen A."/>
            <person name="He G."/>
            <person name="Yan M."/>
            <person name="Ng V."/>
            <person name="Cullen D."/>
            <person name="Martin F."/>
            <person name="Rosso M.-N."/>
            <person name="Henrissat B."/>
            <person name="Hibbett D."/>
            <person name="Martinez A.T."/>
            <person name="Grigoriev I.V."/>
        </authorList>
    </citation>
    <scope>NUCLEOTIDE SEQUENCE</scope>
    <source>
        <strain evidence="1">CIRM-BRFM 674</strain>
    </source>
</reference>
<dbReference type="EMBL" id="MU155335">
    <property type="protein sequence ID" value="KAF9475377.1"/>
    <property type="molecule type" value="Genomic_DNA"/>
</dbReference>
<accession>A0A9P5YTM2</accession>
<evidence type="ECO:0000313" key="1">
    <source>
        <dbReference type="EMBL" id="KAF9475377.1"/>
    </source>
</evidence>
<evidence type="ECO:0000313" key="2">
    <source>
        <dbReference type="Proteomes" id="UP000807469"/>
    </source>
</evidence>
<organism evidence="1 2">
    <name type="scientific">Pholiota conissans</name>
    <dbReference type="NCBI Taxonomy" id="109636"/>
    <lineage>
        <taxon>Eukaryota</taxon>
        <taxon>Fungi</taxon>
        <taxon>Dikarya</taxon>
        <taxon>Basidiomycota</taxon>
        <taxon>Agaricomycotina</taxon>
        <taxon>Agaricomycetes</taxon>
        <taxon>Agaricomycetidae</taxon>
        <taxon>Agaricales</taxon>
        <taxon>Agaricineae</taxon>
        <taxon>Strophariaceae</taxon>
        <taxon>Pholiota</taxon>
    </lineage>
</organism>
<proteinExistence type="predicted"/>
<dbReference type="OrthoDB" id="3115335at2759"/>
<dbReference type="AlphaFoldDB" id="A0A9P5YTM2"/>
<comment type="caution">
    <text evidence="1">The sequence shown here is derived from an EMBL/GenBank/DDBJ whole genome shotgun (WGS) entry which is preliminary data.</text>
</comment>
<protein>
    <submittedName>
        <fullName evidence="1">Uncharacterized protein</fullName>
    </submittedName>
</protein>
<name>A0A9P5YTM2_9AGAR</name>
<sequence length="540" mass="61767">MSETPLSMPPLTNRRPSLPNEIIHLIINDHLLPSASDDDIDIDYALIDTLSSVAPIFRDLCHSLTFRTLSLNLRRNDAQKRMEDFTDFLERDPRLGTFVRELEIMDNMMPSVYKNEVQFPLGEPEGSKWLPHSVMDDEERYNFIFNEHGAGALFASAARALSGLRKVIISFVYMPLQWSRLSTHLKALFIKAISQQEYLKTLYIQGVNDVPQSLLERFSSVSTLVLLDTSIDATPETHDQREKPQNRRFKLDGQPKLKALSIRNVPSRGALSLLRVWKEDALLSTPGTVDMSQPRLVEIYFANNDECEFSKQILLHASASINSLILDSYALGIDNSVMLDAIKSHKTLVQPFRDFASLSDWYASKSEALIKPSDIKTLGELKYLELRVTYWESANGLIGELEWALKLLRDTPSFNLRTLLLRIKVGGYRCFEEGFMFDLNSFHLHIAQILAPWFAELNKAKWEKLETFIIEIDVEGDDGLSKMAIGDLAEDICAHFYEDIYVRRERQFKIRHMLRTNSALIFNHTFICNIGSNKAPENLS</sequence>
<gene>
    <name evidence="1" type="ORF">BDN70DRAFT_935931</name>
</gene>
<dbReference type="Proteomes" id="UP000807469">
    <property type="component" value="Unassembled WGS sequence"/>
</dbReference>
<keyword evidence="2" id="KW-1185">Reference proteome</keyword>